<proteinExistence type="predicted"/>
<dbReference type="EMBL" id="KI686484">
    <property type="protein sequence ID" value="ETK85965.1"/>
    <property type="molecule type" value="Genomic_DNA"/>
</dbReference>
<dbReference type="Proteomes" id="UP000054423">
    <property type="component" value="Unassembled WGS sequence"/>
</dbReference>
<evidence type="ECO:0000313" key="5">
    <source>
        <dbReference type="Proteomes" id="UP000053864"/>
    </source>
</evidence>
<evidence type="ECO:0000313" key="2">
    <source>
        <dbReference type="EMBL" id="ETK91358.1"/>
    </source>
</evidence>
<organism evidence="1">
    <name type="scientific">Phytophthora nicotianae</name>
    <name type="common">Potato buckeye rot agent</name>
    <name type="synonym">Phytophthora parasitica</name>
    <dbReference type="NCBI Taxonomy" id="4792"/>
    <lineage>
        <taxon>Eukaryota</taxon>
        <taxon>Sar</taxon>
        <taxon>Stramenopiles</taxon>
        <taxon>Oomycota</taxon>
        <taxon>Peronosporomycetes</taxon>
        <taxon>Peronosporales</taxon>
        <taxon>Peronosporaceae</taxon>
        <taxon>Phytophthora</taxon>
    </lineage>
</organism>
<reference evidence="4" key="1">
    <citation type="submission" date="2013-11" db="EMBL/GenBank/DDBJ databases">
        <title>The Genome Sequence of Phytophthora parasitica CHvinca01.</title>
        <authorList>
            <consortium name="The Broad Institute Genomics Platform"/>
            <person name="Russ C."/>
            <person name="Tyler B."/>
            <person name="Panabieres F."/>
            <person name="Shan W."/>
            <person name="Tripathy S."/>
            <person name="Grunwald N."/>
            <person name="Machado M."/>
            <person name="Johnson C.S."/>
            <person name="Arredondo F."/>
            <person name="Hong C."/>
            <person name="Coffey M."/>
            <person name="Young S.K."/>
            <person name="Zeng Q."/>
            <person name="Gargeya S."/>
            <person name="Fitzgerald M."/>
            <person name="Abouelleil A."/>
            <person name="Alvarado L."/>
            <person name="Chapman S.B."/>
            <person name="Gainer-Dewar J."/>
            <person name="Goldberg J."/>
            <person name="Griggs A."/>
            <person name="Gujja S."/>
            <person name="Hansen M."/>
            <person name="Howarth C."/>
            <person name="Imamovic A."/>
            <person name="Ireland A."/>
            <person name="Larimer J."/>
            <person name="McCowan C."/>
            <person name="Murphy C."/>
            <person name="Pearson M."/>
            <person name="Poon T.W."/>
            <person name="Priest M."/>
            <person name="Roberts A."/>
            <person name="Saif S."/>
            <person name="Shea T."/>
            <person name="Sykes S."/>
            <person name="Wortman J."/>
            <person name="Nusbaum C."/>
            <person name="Birren B."/>
        </authorList>
    </citation>
    <scope>NUCLEOTIDE SEQUENCE [LARGE SCALE GENOMIC DNA]</scope>
    <source>
        <strain evidence="4">CHvinca01</strain>
    </source>
</reference>
<dbReference type="Proteomes" id="UP000053864">
    <property type="component" value="Unassembled WGS sequence"/>
</dbReference>
<dbReference type="AlphaFoldDB" id="W2GUF7"/>
<dbReference type="EMBL" id="KI671888">
    <property type="protein sequence ID" value="ETL44764.1"/>
    <property type="molecule type" value="Genomic_DNA"/>
</dbReference>
<reference evidence="3 5" key="3">
    <citation type="submission" date="2013-11" db="EMBL/GenBank/DDBJ databases">
        <title>The Genome Sequence of Phytophthora parasitica CJ05E6.</title>
        <authorList>
            <consortium name="The Broad Institute Genomics Platform"/>
            <person name="Russ C."/>
            <person name="Tyler B."/>
            <person name="Panabieres F."/>
            <person name="Shan W."/>
            <person name="Tripathy S."/>
            <person name="Grunwald N."/>
            <person name="Machado M."/>
            <person name="Johnson C.S."/>
            <person name="Arredondo F."/>
            <person name="Hong C."/>
            <person name="Coffey M."/>
            <person name="Young S.K."/>
            <person name="Zeng Q."/>
            <person name="Gargeya S."/>
            <person name="Fitzgerald M."/>
            <person name="Abouelleil A."/>
            <person name="Alvarado L."/>
            <person name="Chapman S.B."/>
            <person name="Gainer-Dewar J."/>
            <person name="Goldberg J."/>
            <person name="Griggs A."/>
            <person name="Gujja S."/>
            <person name="Hansen M."/>
            <person name="Howarth C."/>
            <person name="Imamovic A."/>
            <person name="Ireland A."/>
            <person name="Larimer J."/>
            <person name="McCowan C."/>
            <person name="Murphy C."/>
            <person name="Pearson M."/>
            <person name="Poon T.W."/>
            <person name="Priest M."/>
            <person name="Roberts A."/>
            <person name="Saif S."/>
            <person name="Shea T."/>
            <person name="Sykes S."/>
            <person name="Wortman J."/>
            <person name="Nusbaum C."/>
            <person name="Birren B."/>
        </authorList>
    </citation>
    <scope>NUCLEOTIDE SEQUENCE [LARGE SCALE GENOMIC DNA]</scope>
    <source>
        <strain evidence="3 5">CJ05E6</strain>
    </source>
</reference>
<sequence>MGGEISGPETVAEPMQEKLYYLTVQHAGACPVYYLLAKILETSEEANAIVVMLAFLWHAALIAETRELIESN</sequence>
<evidence type="ECO:0000313" key="4">
    <source>
        <dbReference type="EMBL" id="ETL97923.1"/>
    </source>
</evidence>
<reference evidence="1" key="2">
    <citation type="submission" date="2013-11" db="EMBL/GenBank/DDBJ databases">
        <title>The Genome Sequence of Phytophthora parasitica CJ02B3.</title>
        <authorList>
            <consortium name="The Broad Institute Genomics Platform"/>
            <person name="Russ C."/>
            <person name="Tyler B."/>
            <person name="Panabieres F."/>
            <person name="Shan W."/>
            <person name="Tripathy S."/>
            <person name="Grunwald N."/>
            <person name="Machado M."/>
            <person name="Johnson C.S."/>
            <person name="Arredondo F."/>
            <person name="Hong C."/>
            <person name="Coffey M."/>
            <person name="Young S.K."/>
            <person name="Zeng Q."/>
            <person name="Gargeya S."/>
            <person name="Fitzgerald M."/>
            <person name="Abouelleil A."/>
            <person name="Alvarado L."/>
            <person name="Chapman S.B."/>
            <person name="Gainer-Dewar J."/>
            <person name="Goldberg J."/>
            <person name="Griggs A."/>
            <person name="Gujja S."/>
            <person name="Hansen M."/>
            <person name="Howarth C."/>
            <person name="Imamovic A."/>
            <person name="Ireland A."/>
            <person name="Larimer J."/>
            <person name="McCowan C."/>
            <person name="Murphy C."/>
            <person name="Pearson M."/>
            <person name="Poon T.W."/>
            <person name="Priest M."/>
            <person name="Roberts A."/>
            <person name="Saif S."/>
            <person name="Shea T."/>
            <person name="Sykes S."/>
            <person name="Wortman J."/>
            <person name="Nusbaum C."/>
            <person name="Birren B."/>
        </authorList>
    </citation>
    <scope>NUCLEOTIDE SEQUENCE [LARGE SCALE GENOMIC DNA]</scope>
    <source>
        <strain evidence="1">CJ02B3</strain>
    </source>
</reference>
<dbReference type="EMBL" id="KI685337">
    <property type="protein sequence ID" value="ETK91358.1"/>
    <property type="molecule type" value="Genomic_DNA"/>
</dbReference>
<dbReference type="EMBL" id="KI678619">
    <property type="protein sequence ID" value="ETL97923.1"/>
    <property type="molecule type" value="Genomic_DNA"/>
</dbReference>
<evidence type="ECO:0000313" key="3">
    <source>
        <dbReference type="EMBL" id="ETL44764.1"/>
    </source>
</evidence>
<gene>
    <name evidence="2" type="ORF">L915_05029</name>
    <name evidence="1" type="ORF">L915_09365</name>
    <name evidence="3" type="ORF">L916_04980</name>
    <name evidence="4" type="ORF">L917_04875</name>
</gene>
<protein>
    <submittedName>
        <fullName evidence="1">Uncharacterized protein</fullName>
    </submittedName>
</protein>
<evidence type="ECO:0000313" key="1">
    <source>
        <dbReference type="EMBL" id="ETK85965.1"/>
    </source>
</evidence>
<dbReference type="Proteomes" id="UP000053236">
    <property type="component" value="Unassembled WGS sequence"/>
</dbReference>
<accession>W2GUF7</accession>
<name>W2GUF7_PHYNI</name>